<dbReference type="PANTHER" id="PTHR48111">
    <property type="entry name" value="REGULATOR OF RPOS"/>
    <property type="match status" value="1"/>
</dbReference>
<reference evidence="8 9" key="1">
    <citation type="submission" date="2024-02" db="EMBL/GenBank/DDBJ databases">
        <title>Genome and pathogenicity analysis of Helicobacter mastomyrinus isolated from mice.</title>
        <authorList>
            <person name="Zhu L."/>
        </authorList>
    </citation>
    <scope>NUCLEOTIDE SEQUENCE [LARGE SCALE GENOMIC DNA]</scope>
    <source>
        <strain evidence="8 9">Hm-17</strain>
    </source>
</reference>
<dbReference type="SMART" id="SM00448">
    <property type="entry name" value="REC"/>
    <property type="match status" value="1"/>
</dbReference>
<dbReference type="SUPFAM" id="SSF46894">
    <property type="entry name" value="C-terminal effector domain of the bipartite response regulators"/>
    <property type="match status" value="1"/>
</dbReference>
<dbReference type="InterPro" id="IPR036388">
    <property type="entry name" value="WH-like_DNA-bd_sf"/>
</dbReference>
<dbReference type="Gene3D" id="3.40.50.2300">
    <property type="match status" value="1"/>
</dbReference>
<keyword evidence="9" id="KW-1185">Reference proteome</keyword>
<dbReference type="SMART" id="SM00862">
    <property type="entry name" value="Trans_reg_C"/>
    <property type="match status" value="1"/>
</dbReference>
<dbReference type="Pfam" id="PF00486">
    <property type="entry name" value="Trans_reg_C"/>
    <property type="match status" value="1"/>
</dbReference>
<dbReference type="RefSeq" id="WP_300450713.1">
    <property type="nucleotide sequence ID" value="NZ_CP145316.1"/>
</dbReference>
<gene>
    <name evidence="8" type="ORF">V3I05_09280</name>
</gene>
<feature type="modified residue" description="4-aspartylphosphate" evidence="4">
    <location>
        <position position="50"/>
    </location>
</feature>
<dbReference type="PANTHER" id="PTHR48111:SF40">
    <property type="entry name" value="PHOSPHATE REGULON TRANSCRIPTIONAL REGULATORY PROTEIN PHOB"/>
    <property type="match status" value="1"/>
</dbReference>
<proteinExistence type="predicted"/>
<organism evidence="8 9">
    <name type="scientific">Helicobacter mastomyrinus</name>
    <dbReference type="NCBI Taxonomy" id="287948"/>
    <lineage>
        <taxon>Bacteria</taxon>
        <taxon>Pseudomonadati</taxon>
        <taxon>Campylobacterota</taxon>
        <taxon>Epsilonproteobacteria</taxon>
        <taxon>Campylobacterales</taxon>
        <taxon>Helicobacteraceae</taxon>
        <taxon>Helicobacter</taxon>
    </lineage>
</organism>
<keyword evidence="1 4" id="KW-0597">Phosphoprotein</keyword>
<dbReference type="CDD" id="cd00383">
    <property type="entry name" value="trans_reg_C"/>
    <property type="match status" value="1"/>
</dbReference>
<dbReference type="InterPro" id="IPR001789">
    <property type="entry name" value="Sig_transdc_resp-reg_receiver"/>
</dbReference>
<feature type="domain" description="Response regulatory" evidence="6">
    <location>
        <begin position="1"/>
        <end position="117"/>
    </location>
</feature>
<evidence type="ECO:0000259" key="7">
    <source>
        <dbReference type="PROSITE" id="PS51755"/>
    </source>
</evidence>
<dbReference type="PROSITE" id="PS50110">
    <property type="entry name" value="RESPONSE_REGULATORY"/>
    <property type="match status" value="1"/>
</dbReference>
<accession>A0ABZ3F6P6</accession>
<dbReference type="PROSITE" id="PS51755">
    <property type="entry name" value="OMPR_PHOB"/>
    <property type="match status" value="1"/>
</dbReference>
<evidence type="ECO:0000256" key="2">
    <source>
        <dbReference type="ARBA" id="ARBA00023012"/>
    </source>
</evidence>
<dbReference type="InterPro" id="IPR016032">
    <property type="entry name" value="Sig_transdc_resp-reg_C-effctor"/>
</dbReference>
<sequence length="223" mass="25609">MIFVLEDDEGILSLVLYALESANLDARGFHTPREFWEALNEEKPSCILLDVMLPEESGLSILQKLRNNHKYKDICIILLTALESEIDIIKGLESGADDYVKKPFSALELIARIKALLRRSSQHNECEFTFHELTYSKKNHNVRIGHQVLHLSLKEFELLGLFLQSPNRVFSREELLEIIWGYNISGTRTIDIHINTLRSKLGAYGTYIKTIRGIGYQFNTLES</sequence>
<evidence type="ECO:0000313" key="8">
    <source>
        <dbReference type="EMBL" id="XAM17868.1"/>
    </source>
</evidence>
<keyword evidence="3 5" id="KW-0238">DNA-binding</keyword>
<keyword evidence="2" id="KW-0902">Two-component regulatory system</keyword>
<dbReference type="InterPro" id="IPR039420">
    <property type="entry name" value="WalR-like"/>
</dbReference>
<evidence type="ECO:0000313" key="9">
    <source>
        <dbReference type="Proteomes" id="UP001434737"/>
    </source>
</evidence>
<dbReference type="Proteomes" id="UP001434737">
    <property type="component" value="Chromosome"/>
</dbReference>
<name>A0ABZ3F6P6_9HELI</name>
<evidence type="ECO:0000259" key="6">
    <source>
        <dbReference type="PROSITE" id="PS50110"/>
    </source>
</evidence>
<dbReference type="InterPro" id="IPR011006">
    <property type="entry name" value="CheY-like_superfamily"/>
</dbReference>
<evidence type="ECO:0000256" key="5">
    <source>
        <dbReference type="PROSITE-ProRule" id="PRU01091"/>
    </source>
</evidence>
<protein>
    <submittedName>
        <fullName evidence="8">Response regulator transcription factor</fullName>
    </submittedName>
</protein>
<dbReference type="SUPFAM" id="SSF52172">
    <property type="entry name" value="CheY-like"/>
    <property type="match status" value="1"/>
</dbReference>
<evidence type="ECO:0000256" key="4">
    <source>
        <dbReference type="PROSITE-ProRule" id="PRU00169"/>
    </source>
</evidence>
<evidence type="ECO:0000256" key="1">
    <source>
        <dbReference type="ARBA" id="ARBA00022553"/>
    </source>
</evidence>
<dbReference type="InterPro" id="IPR001867">
    <property type="entry name" value="OmpR/PhoB-type_DNA-bd"/>
</dbReference>
<dbReference type="Gene3D" id="6.10.250.690">
    <property type="match status" value="1"/>
</dbReference>
<dbReference type="EMBL" id="CP145316">
    <property type="protein sequence ID" value="XAM17868.1"/>
    <property type="molecule type" value="Genomic_DNA"/>
</dbReference>
<feature type="domain" description="OmpR/PhoB-type" evidence="7">
    <location>
        <begin position="125"/>
        <end position="220"/>
    </location>
</feature>
<feature type="DNA-binding region" description="OmpR/PhoB-type" evidence="5">
    <location>
        <begin position="125"/>
        <end position="220"/>
    </location>
</feature>
<dbReference type="Gene3D" id="1.10.10.10">
    <property type="entry name" value="Winged helix-like DNA-binding domain superfamily/Winged helix DNA-binding domain"/>
    <property type="match status" value="1"/>
</dbReference>
<dbReference type="Pfam" id="PF00072">
    <property type="entry name" value="Response_reg"/>
    <property type="match status" value="1"/>
</dbReference>
<evidence type="ECO:0000256" key="3">
    <source>
        <dbReference type="ARBA" id="ARBA00023125"/>
    </source>
</evidence>